<keyword evidence="1" id="KW-0732">Signal</keyword>
<evidence type="ECO:0000313" key="3">
    <source>
        <dbReference type="Proteomes" id="UP000503640"/>
    </source>
</evidence>
<feature type="chain" id="PRO_5029520665" evidence="1">
    <location>
        <begin position="26"/>
        <end position="242"/>
    </location>
</feature>
<accession>A0A7I9VRV8</accession>
<gene>
    <name evidence="2" type="ORF">AMYX_37390</name>
</gene>
<evidence type="ECO:0000313" key="2">
    <source>
        <dbReference type="EMBL" id="GEJ58998.1"/>
    </source>
</evidence>
<protein>
    <submittedName>
        <fullName evidence="2">Uncharacterized protein</fullName>
    </submittedName>
</protein>
<proteinExistence type="predicted"/>
<organism evidence="2 3">
    <name type="scientific">Anaeromyxobacter diazotrophicus</name>
    <dbReference type="NCBI Taxonomy" id="2590199"/>
    <lineage>
        <taxon>Bacteria</taxon>
        <taxon>Pseudomonadati</taxon>
        <taxon>Myxococcota</taxon>
        <taxon>Myxococcia</taxon>
        <taxon>Myxococcales</taxon>
        <taxon>Cystobacterineae</taxon>
        <taxon>Anaeromyxobacteraceae</taxon>
        <taxon>Anaeromyxobacter</taxon>
    </lineage>
</organism>
<sequence length="242" mass="25526">MRTPLRPVALAVLAACLAAPHPAAAGERVEQLVARVLDAYGGRAALERARIVRQEGTVTSLMHPGAGHLVRLLQRPASLRVEIAYPGAPVEVRVVHGGHGDRGGVEVTGTPAHAAMVLQAARLALPLALAEPGARVADRGELERDDRRVRALALALPGGLEVVAEIDPASGRILRSTGAVPVPGAGGRIEFATVYSEWKRVGGVLFAFHEENWARGRHTGDTSLQKVELLREPPPGAFDEGL</sequence>
<dbReference type="AlphaFoldDB" id="A0A7I9VRV8"/>
<comment type="caution">
    <text evidence="2">The sequence shown here is derived from an EMBL/GenBank/DDBJ whole genome shotgun (WGS) entry which is preliminary data.</text>
</comment>
<dbReference type="RefSeq" id="WP_176068090.1">
    <property type="nucleotide sequence ID" value="NZ_BJTG01000010.1"/>
</dbReference>
<feature type="signal peptide" evidence="1">
    <location>
        <begin position="1"/>
        <end position="25"/>
    </location>
</feature>
<reference evidence="3" key="1">
    <citation type="journal article" date="2020" name="Appl. Environ. Microbiol.">
        <title>Diazotrophic Anaeromyxobacter Isolates from Soils.</title>
        <authorList>
            <person name="Masuda Y."/>
            <person name="Yamanaka H."/>
            <person name="Xu Z.X."/>
            <person name="Shiratori Y."/>
            <person name="Aono T."/>
            <person name="Amachi S."/>
            <person name="Senoo K."/>
            <person name="Itoh H."/>
        </authorList>
    </citation>
    <scope>NUCLEOTIDE SEQUENCE [LARGE SCALE GENOMIC DNA]</scope>
    <source>
        <strain evidence="3">R267</strain>
    </source>
</reference>
<evidence type="ECO:0000256" key="1">
    <source>
        <dbReference type="SAM" id="SignalP"/>
    </source>
</evidence>
<dbReference type="Proteomes" id="UP000503640">
    <property type="component" value="Unassembled WGS sequence"/>
</dbReference>
<name>A0A7I9VRV8_9BACT</name>
<dbReference type="EMBL" id="BJTG01000010">
    <property type="protein sequence ID" value="GEJ58998.1"/>
    <property type="molecule type" value="Genomic_DNA"/>
</dbReference>
<keyword evidence="3" id="KW-1185">Reference proteome</keyword>